<keyword evidence="2" id="KW-0472">Membrane</keyword>
<sequence>MVLSPASSYCTHVGGFGQGNGNLQKANSHSIGTRLWNLLHLYVTNRTDRRCWDLNRYFAGATSGCVCPVEMFACGLTVVLWVATFLHPGACEATNVTAAAGTRAVLPCRRTPWPSDWKIEEAKWFHSGSHGAQLVLNSVRGLTSEDGRSALRGQLDEGDVSLHVERLRLRDAGHYRCQAKMSKWWWTRQRRVFVCNVMLAVTPDEGEALDPDATSQENPATTTPRGGGVDVAVGLAVECAGGATALGPKERRVTDATAEFTIRLAASGDGGQPGSWCALVLLVPAVMFVGSTVALVVWRCRVNRRNMAKGGKVGHATAPAIGGRGPSAMSGDRGIYE</sequence>
<gene>
    <name evidence="5" type="primary">LOC116955495</name>
</gene>
<dbReference type="PROSITE" id="PS50835">
    <property type="entry name" value="IG_LIKE"/>
    <property type="match status" value="1"/>
</dbReference>
<dbReference type="InterPro" id="IPR036179">
    <property type="entry name" value="Ig-like_dom_sf"/>
</dbReference>
<evidence type="ECO:0000259" key="3">
    <source>
        <dbReference type="PROSITE" id="PS50835"/>
    </source>
</evidence>
<dbReference type="InterPro" id="IPR013783">
    <property type="entry name" value="Ig-like_fold"/>
</dbReference>
<accession>A0AAJ7U9U4</accession>
<dbReference type="KEGG" id="pmrn:116955495"/>
<feature type="region of interest" description="Disordered" evidence="1">
    <location>
        <begin position="318"/>
        <end position="337"/>
    </location>
</feature>
<feature type="domain" description="Ig-like" evidence="3">
    <location>
        <begin position="88"/>
        <end position="179"/>
    </location>
</feature>
<evidence type="ECO:0000256" key="2">
    <source>
        <dbReference type="SAM" id="Phobius"/>
    </source>
</evidence>
<dbReference type="AlphaFoldDB" id="A0AAJ7U9U4"/>
<feature type="transmembrane region" description="Helical" evidence="2">
    <location>
        <begin position="278"/>
        <end position="298"/>
    </location>
</feature>
<feature type="region of interest" description="Disordered" evidence="1">
    <location>
        <begin position="206"/>
        <end position="227"/>
    </location>
</feature>
<dbReference type="InterPro" id="IPR013106">
    <property type="entry name" value="Ig_V-set"/>
</dbReference>
<evidence type="ECO:0000313" key="4">
    <source>
        <dbReference type="Proteomes" id="UP001318040"/>
    </source>
</evidence>
<reference evidence="5" key="1">
    <citation type="submission" date="2025-08" db="UniProtKB">
        <authorList>
            <consortium name="RefSeq"/>
        </authorList>
    </citation>
    <scope>IDENTIFICATION</scope>
    <source>
        <tissue evidence="5">Sperm</tissue>
    </source>
</reference>
<organism evidence="4 5">
    <name type="scientific">Petromyzon marinus</name>
    <name type="common">Sea lamprey</name>
    <dbReference type="NCBI Taxonomy" id="7757"/>
    <lineage>
        <taxon>Eukaryota</taxon>
        <taxon>Metazoa</taxon>
        <taxon>Chordata</taxon>
        <taxon>Craniata</taxon>
        <taxon>Vertebrata</taxon>
        <taxon>Cyclostomata</taxon>
        <taxon>Hyperoartia</taxon>
        <taxon>Petromyzontiformes</taxon>
        <taxon>Petromyzontidae</taxon>
        <taxon>Petromyzon</taxon>
    </lineage>
</organism>
<proteinExistence type="predicted"/>
<dbReference type="SUPFAM" id="SSF48726">
    <property type="entry name" value="Immunoglobulin"/>
    <property type="match status" value="1"/>
</dbReference>
<keyword evidence="4" id="KW-1185">Reference proteome</keyword>
<name>A0AAJ7U9U4_PETMA</name>
<dbReference type="SMART" id="SM00409">
    <property type="entry name" value="IG"/>
    <property type="match status" value="1"/>
</dbReference>
<dbReference type="RefSeq" id="XP_032832511.1">
    <property type="nucleotide sequence ID" value="XM_032976620.1"/>
</dbReference>
<protein>
    <submittedName>
        <fullName evidence="5">Uncharacterized protein LOC116955495 isoform X1</fullName>
    </submittedName>
</protein>
<dbReference type="InterPro" id="IPR003599">
    <property type="entry name" value="Ig_sub"/>
</dbReference>
<dbReference type="Proteomes" id="UP001318040">
    <property type="component" value="Chromosome 60"/>
</dbReference>
<keyword evidence="2" id="KW-0812">Transmembrane</keyword>
<dbReference type="Gene3D" id="2.60.40.10">
    <property type="entry name" value="Immunoglobulins"/>
    <property type="match status" value="1"/>
</dbReference>
<dbReference type="Pfam" id="PF07686">
    <property type="entry name" value="V-set"/>
    <property type="match status" value="1"/>
</dbReference>
<evidence type="ECO:0000256" key="1">
    <source>
        <dbReference type="SAM" id="MobiDB-lite"/>
    </source>
</evidence>
<feature type="compositionally biased region" description="Polar residues" evidence="1">
    <location>
        <begin position="213"/>
        <end position="224"/>
    </location>
</feature>
<keyword evidence="2" id="KW-1133">Transmembrane helix</keyword>
<evidence type="ECO:0000313" key="5">
    <source>
        <dbReference type="RefSeq" id="XP_032832511.1"/>
    </source>
</evidence>
<dbReference type="InterPro" id="IPR007110">
    <property type="entry name" value="Ig-like_dom"/>
</dbReference>